<evidence type="ECO:0000256" key="1">
    <source>
        <dbReference type="SAM" id="MobiDB-lite"/>
    </source>
</evidence>
<sequence length="76" mass="8645">MYCLYKIKSHTPHKSKGAASSSTTQSKATTYINLTCSNEPARGRRWRRESKTEGGRRTQRGRRVSDEGVKRQTRTG</sequence>
<dbReference type="Proteomes" id="UP000634136">
    <property type="component" value="Unassembled WGS sequence"/>
</dbReference>
<name>A0A834VX94_9FABA</name>
<dbReference type="EMBL" id="JAAIUW010000013">
    <property type="protein sequence ID" value="KAF7801348.1"/>
    <property type="molecule type" value="Genomic_DNA"/>
</dbReference>
<feature type="compositionally biased region" description="Low complexity" evidence="1">
    <location>
        <begin position="17"/>
        <end position="30"/>
    </location>
</feature>
<gene>
    <name evidence="2" type="ORF">G2W53_040459</name>
</gene>
<feature type="region of interest" description="Disordered" evidence="1">
    <location>
        <begin position="1"/>
        <end position="76"/>
    </location>
</feature>
<keyword evidence="3" id="KW-1185">Reference proteome</keyword>
<protein>
    <submittedName>
        <fullName evidence="2">Uncharacterized protein</fullName>
    </submittedName>
</protein>
<dbReference type="AlphaFoldDB" id="A0A834VX94"/>
<evidence type="ECO:0000313" key="3">
    <source>
        <dbReference type="Proteomes" id="UP000634136"/>
    </source>
</evidence>
<accession>A0A834VX94</accession>
<proteinExistence type="predicted"/>
<organism evidence="2 3">
    <name type="scientific">Senna tora</name>
    <dbReference type="NCBI Taxonomy" id="362788"/>
    <lineage>
        <taxon>Eukaryota</taxon>
        <taxon>Viridiplantae</taxon>
        <taxon>Streptophyta</taxon>
        <taxon>Embryophyta</taxon>
        <taxon>Tracheophyta</taxon>
        <taxon>Spermatophyta</taxon>
        <taxon>Magnoliopsida</taxon>
        <taxon>eudicotyledons</taxon>
        <taxon>Gunneridae</taxon>
        <taxon>Pentapetalae</taxon>
        <taxon>rosids</taxon>
        <taxon>fabids</taxon>
        <taxon>Fabales</taxon>
        <taxon>Fabaceae</taxon>
        <taxon>Caesalpinioideae</taxon>
        <taxon>Cassia clade</taxon>
        <taxon>Senna</taxon>
    </lineage>
</organism>
<evidence type="ECO:0000313" key="2">
    <source>
        <dbReference type="EMBL" id="KAF7801348.1"/>
    </source>
</evidence>
<reference evidence="2" key="1">
    <citation type="submission" date="2020-09" db="EMBL/GenBank/DDBJ databases">
        <title>Genome-Enabled Discovery of Anthraquinone Biosynthesis in Senna tora.</title>
        <authorList>
            <person name="Kang S.-H."/>
            <person name="Pandey R.P."/>
            <person name="Lee C.-M."/>
            <person name="Sim J.-S."/>
            <person name="Jeong J.-T."/>
            <person name="Choi B.-S."/>
            <person name="Jung M."/>
            <person name="Ginzburg D."/>
            <person name="Zhao K."/>
            <person name="Won S.Y."/>
            <person name="Oh T.-J."/>
            <person name="Yu Y."/>
            <person name="Kim N.-H."/>
            <person name="Lee O.R."/>
            <person name="Lee T.-H."/>
            <person name="Bashyal P."/>
            <person name="Kim T.-S."/>
            <person name="Lee W.-H."/>
            <person name="Kawkins C."/>
            <person name="Kim C.-K."/>
            <person name="Kim J.S."/>
            <person name="Ahn B.O."/>
            <person name="Rhee S.Y."/>
            <person name="Sohng J.K."/>
        </authorList>
    </citation>
    <scope>NUCLEOTIDE SEQUENCE</scope>
    <source>
        <tissue evidence="2">Leaf</tissue>
    </source>
</reference>
<comment type="caution">
    <text evidence="2">The sequence shown here is derived from an EMBL/GenBank/DDBJ whole genome shotgun (WGS) entry which is preliminary data.</text>
</comment>
<feature type="compositionally biased region" description="Basic residues" evidence="1">
    <location>
        <begin position="7"/>
        <end position="16"/>
    </location>
</feature>